<protein>
    <submittedName>
        <fullName evidence="2">Uncharacterized protein</fullName>
    </submittedName>
</protein>
<dbReference type="Proteomes" id="UP000887579">
    <property type="component" value="Unplaced"/>
</dbReference>
<proteinExistence type="predicted"/>
<sequence>MKGIILKVTKSTKSVEEYSIKLNKTIGVRSIQIQLLPAEAKKYIEYSEIITDDSYPVKINSNLLDPGTIKYAEIQAFDPSNPSIESIFHLPITVISPQLIKENNSIQKEIVLKPLIPYRFFIQTPKNVDQCKIDLSSLTEELSKESKTKVIIKYSVEDSQVCDENGKTIEFVNEDKYQRWEIPIMPEKMYELLFLQRLYNVKDLKFKIKLSFRT</sequence>
<evidence type="ECO:0000313" key="2">
    <source>
        <dbReference type="WBParaSite" id="ES5_v2.g21015.t1"/>
    </source>
</evidence>
<name>A0AC34FVJ6_9BILA</name>
<dbReference type="WBParaSite" id="ES5_v2.g21015.t1">
    <property type="protein sequence ID" value="ES5_v2.g21015.t1"/>
    <property type="gene ID" value="ES5_v2.g21015"/>
</dbReference>
<evidence type="ECO:0000313" key="1">
    <source>
        <dbReference type="Proteomes" id="UP000887579"/>
    </source>
</evidence>
<organism evidence="1 2">
    <name type="scientific">Panagrolaimus sp. ES5</name>
    <dbReference type="NCBI Taxonomy" id="591445"/>
    <lineage>
        <taxon>Eukaryota</taxon>
        <taxon>Metazoa</taxon>
        <taxon>Ecdysozoa</taxon>
        <taxon>Nematoda</taxon>
        <taxon>Chromadorea</taxon>
        <taxon>Rhabditida</taxon>
        <taxon>Tylenchina</taxon>
        <taxon>Panagrolaimomorpha</taxon>
        <taxon>Panagrolaimoidea</taxon>
        <taxon>Panagrolaimidae</taxon>
        <taxon>Panagrolaimus</taxon>
    </lineage>
</organism>
<accession>A0AC34FVJ6</accession>
<reference evidence="2" key="1">
    <citation type="submission" date="2022-11" db="UniProtKB">
        <authorList>
            <consortium name="WormBaseParasite"/>
        </authorList>
    </citation>
    <scope>IDENTIFICATION</scope>
</reference>